<sequence length="130" mass="14824">MLCTRSRRNIGPIHWSQLWKFMGPSKRKQRFQGNRGDTPKRRQPSRATGNTDTDVTSASLAFDRAVFGAVWRYLRKEGWYHRQPTGLSELYRYVPPDGTPNGVAGVDFFSGRTSSFRVLQQSNGGWRPGC</sequence>
<evidence type="ECO:0000256" key="1">
    <source>
        <dbReference type="SAM" id="MobiDB-lite"/>
    </source>
</evidence>
<feature type="region of interest" description="Disordered" evidence="1">
    <location>
        <begin position="25"/>
        <end position="54"/>
    </location>
</feature>
<proteinExistence type="predicted"/>
<reference evidence="2" key="1">
    <citation type="submission" date="2013-11" db="EMBL/GenBank/DDBJ databases">
        <title>The Genome Sequence of Phytophthora parasitica CJ05E6.</title>
        <authorList>
            <consortium name="The Broad Institute Genomics Platform"/>
            <person name="Russ C."/>
            <person name="Tyler B."/>
            <person name="Panabieres F."/>
            <person name="Shan W."/>
            <person name="Tripathy S."/>
            <person name="Grunwald N."/>
            <person name="Machado M."/>
            <person name="Johnson C.S."/>
            <person name="Arredondo F."/>
            <person name="Hong C."/>
            <person name="Coffey M."/>
            <person name="Young S.K."/>
            <person name="Zeng Q."/>
            <person name="Gargeya S."/>
            <person name="Fitzgerald M."/>
            <person name="Abouelleil A."/>
            <person name="Alvarado L."/>
            <person name="Chapman S.B."/>
            <person name="Gainer-Dewar J."/>
            <person name="Goldberg J."/>
            <person name="Griggs A."/>
            <person name="Gujja S."/>
            <person name="Hansen M."/>
            <person name="Howarth C."/>
            <person name="Imamovic A."/>
            <person name="Ireland A."/>
            <person name="Larimer J."/>
            <person name="McCowan C."/>
            <person name="Murphy C."/>
            <person name="Pearson M."/>
            <person name="Poon T.W."/>
            <person name="Priest M."/>
            <person name="Roberts A."/>
            <person name="Saif S."/>
            <person name="Shea T."/>
            <person name="Sykes S."/>
            <person name="Wortman J."/>
            <person name="Nusbaum C."/>
            <person name="Birren B."/>
        </authorList>
    </citation>
    <scope>NUCLEOTIDE SEQUENCE [LARGE SCALE GENOMIC DNA]</scope>
    <source>
        <strain evidence="2">CJ05E6</strain>
    </source>
</reference>
<dbReference type="PANTHER" id="PTHR37069:SF2">
    <property type="entry name" value="PIGGYBAC TRANSPOSABLE ELEMENT-DERIVED PROTEIN DOMAIN-CONTAINING PROTEIN"/>
    <property type="match status" value="1"/>
</dbReference>
<protein>
    <submittedName>
        <fullName evidence="2">Uncharacterized protein</fullName>
    </submittedName>
</protein>
<dbReference type="PANTHER" id="PTHR37069">
    <property type="entry name" value="DDE_TNP_1_7 DOMAIN-CONTAINING PROTEIN"/>
    <property type="match status" value="1"/>
</dbReference>
<organism evidence="2">
    <name type="scientific">Phytophthora nicotianae</name>
    <name type="common">Potato buckeye rot agent</name>
    <name type="synonym">Phytophthora parasitica</name>
    <dbReference type="NCBI Taxonomy" id="4792"/>
    <lineage>
        <taxon>Eukaryota</taxon>
        <taxon>Sar</taxon>
        <taxon>Stramenopiles</taxon>
        <taxon>Oomycota</taxon>
        <taxon>Peronosporomycetes</taxon>
        <taxon>Peronosporales</taxon>
        <taxon>Peronosporaceae</taxon>
        <taxon>Phytophthora</taxon>
    </lineage>
</organism>
<dbReference type="AlphaFoldDB" id="W2HQR2"/>
<gene>
    <name evidence="2" type="ORF">L916_21727</name>
</gene>
<dbReference type="Proteomes" id="UP000053864">
    <property type="component" value="Unassembled WGS sequence"/>
</dbReference>
<dbReference type="EMBL" id="KI676937">
    <property type="protein sequence ID" value="ETL24260.1"/>
    <property type="molecule type" value="Genomic_DNA"/>
</dbReference>
<name>W2HQR2_PHYNI</name>
<feature type="compositionally biased region" description="Polar residues" evidence="1">
    <location>
        <begin position="45"/>
        <end position="54"/>
    </location>
</feature>
<accession>W2HQR2</accession>
<evidence type="ECO:0000313" key="2">
    <source>
        <dbReference type="EMBL" id="ETL24260.1"/>
    </source>
</evidence>